<comment type="caution">
    <text evidence="4">The sequence shown here is derived from an EMBL/GenBank/DDBJ whole genome shotgun (WGS) entry which is preliminary data.</text>
</comment>
<dbReference type="InterPro" id="IPR013149">
    <property type="entry name" value="ADH-like_C"/>
</dbReference>
<proteinExistence type="predicted"/>
<dbReference type="CDD" id="cd05288">
    <property type="entry name" value="PGDH"/>
    <property type="match status" value="1"/>
</dbReference>
<evidence type="ECO:0000313" key="4">
    <source>
        <dbReference type="EMBL" id="MBB3997961.1"/>
    </source>
</evidence>
<name>A0A7W6EDC1_9HYPH</name>
<feature type="domain" description="Alcohol dehydrogenase-like C-terminal" evidence="2">
    <location>
        <begin position="161"/>
        <end position="252"/>
    </location>
</feature>
<evidence type="ECO:0000259" key="3">
    <source>
        <dbReference type="Pfam" id="PF16884"/>
    </source>
</evidence>
<dbReference type="Gene3D" id="3.40.50.720">
    <property type="entry name" value="NAD(P)-binding Rossmann-like Domain"/>
    <property type="match status" value="1"/>
</dbReference>
<dbReference type="InterPro" id="IPR036291">
    <property type="entry name" value="NAD(P)-bd_dom_sf"/>
</dbReference>
<dbReference type="AlphaFoldDB" id="A0A7W6EDC1"/>
<evidence type="ECO:0000259" key="2">
    <source>
        <dbReference type="Pfam" id="PF00107"/>
    </source>
</evidence>
<dbReference type="PANTHER" id="PTHR43205:SF7">
    <property type="entry name" value="PROSTAGLANDIN REDUCTASE 1"/>
    <property type="match status" value="1"/>
</dbReference>
<keyword evidence="1" id="KW-0560">Oxidoreductase</keyword>
<protein>
    <recommendedName>
        <fullName evidence="6">NADP-dependent oxidoreductase</fullName>
    </recommendedName>
</protein>
<dbReference type="InterPro" id="IPR041694">
    <property type="entry name" value="ADH_N_2"/>
</dbReference>
<accession>A0A7W6EDC1</accession>
<evidence type="ECO:0008006" key="6">
    <source>
        <dbReference type="Google" id="ProtNLM"/>
    </source>
</evidence>
<organism evidence="4 5">
    <name type="scientific">Aureimonas pseudogalii</name>
    <dbReference type="NCBI Taxonomy" id="1744844"/>
    <lineage>
        <taxon>Bacteria</taxon>
        <taxon>Pseudomonadati</taxon>
        <taxon>Pseudomonadota</taxon>
        <taxon>Alphaproteobacteria</taxon>
        <taxon>Hyphomicrobiales</taxon>
        <taxon>Aurantimonadaceae</taxon>
        <taxon>Aureimonas</taxon>
    </lineage>
</organism>
<reference evidence="4 5" key="1">
    <citation type="submission" date="2020-08" db="EMBL/GenBank/DDBJ databases">
        <title>Genomic Encyclopedia of Type Strains, Phase IV (KMG-IV): sequencing the most valuable type-strain genomes for metagenomic binning, comparative biology and taxonomic classification.</title>
        <authorList>
            <person name="Goeker M."/>
        </authorList>
    </citation>
    <scope>NUCLEOTIDE SEQUENCE [LARGE SCALE GENOMIC DNA]</scope>
    <source>
        <strain evidence="4 5">DSM 102238</strain>
    </source>
</reference>
<dbReference type="PANTHER" id="PTHR43205">
    <property type="entry name" value="PROSTAGLANDIN REDUCTASE"/>
    <property type="match status" value="1"/>
</dbReference>
<keyword evidence="5" id="KW-1185">Reference proteome</keyword>
<dbReference type="EMBL" id="JACIEK010000003">
    <property type="protein sequence ID" value="MBB3997961.1"/>
    <property type="molecule type" value="Genomic_DNA"/>
</dbReference>
<gene>
    <name evidence="4" type="ORF">GGR04_001799</name>
</gene>
<dbReference type="Proteomes" id="UP000542776">
    <property type="component" value="Unassembled WGS sequence"/>
</dbReference>
<sequence length="257" mass="26870">MSRTDTTHRRIVLASRPVGAPTAADFRAEDAAMPEPSEGEVLVRTLYLSFDPYMRGRMSDAPSYAPPVEIGATMVGGTVGRVVSSRHSGFREGDLVSGFSGWQSHAALAGDTLRKLPADLAHPSHALGILGMPGFTAYTGLLDIGRPRRGETVVVAAASGAVGAVVGQVARIEGCRTVGIAGGAEKCRYLTETLGLDVGLDHRAPDFAEQLARACPDGIDVYFESVGGAVFEAVLPLLNVHARIPVCGLIAQYNADG</sequence>
<dbReference type="InterPro" id="IPR011032">
    <property type="entry name" value="GroES-like_sf"/>
</dbReference>
<dbReference type="Pfam" id="PF16884">
    <property type="entry name" value="ADH_N_2"/>
    <property type="match status" value="1"/>
</dbReference>
<dbReference type="InterPro" id="IPR045010">
    <property type="entry name" value="MDR_fam"/>
</dbReference>
<dbReference type="Gene3D" id="3.90.180.10">
    <property type="entry name" value="Medium-chain alcohol dehydrogenases, catalytic domain"/>
    <property type="match status" value="1"/>
</dbReference>
<dbReference type="FunFam" id="3.40.50.720:FF:000121">
    <property type="entry name" value="Prostaglandin reductase 2"/>
    <property type="match status" value="1"/>
</dbReference>
<dbReference type="SUPFAM" id="SSF50129">
    <property type="entry name" value="GroES-like"/>
    <property type="match status" value="1"/>
</dbReference>
<dbReference type="SUPFAM" id="SSF51735">
    <property type="entry name" value="NAD(P)-binding Rossmann-fold domains"/>
    <property type="match status" value="1"/>
</dbReference>
<feature type="domain" description="Oxidoreductase N-terminal" evidence="3">
    <location>
        <begin position="9"/>
        <end position="115"/>
    </location>
</feature>
<dbReference type="GO" id="GO:0016628">
    <property type="term" value="F:oxidoreductase activity, acting on the CH-CH group of donors, NAD or NADP as acceptor"/>
    <property type="evidence" value="ECO:0007669"/>
    <property type="project" value="InterPro"/>
</dbReference>
<dbReference type="Pfam" id="PF00107">
    <property type="entry name" value="ADH_zinc_N"/>
    <property type="match status" value="1"/>
</dbReference>
<evidence type="ECO:0000256" key="1">
    <source>
        <dbReference type="ARBA" id="ARBA00023002"/>
    </source>
</evidence>
<evidence type="ECO:0000313" key="5">
    <source>
        <dbReference type="Proteomes" id="UP000542776"/>
    </source>
</evidence>